<gene>
    <name evidence="1" type="ORF">LKD42_08495</name>
</gene>
<sequence>MANKKGDTTRIQAVPDVNKCTNLGCYSMKEREAYAVKTRKDQMLSTIYYFPDFQKPYTKTFKVEKGALGHGNGMCCAEKYMFFGCWVKDPDKSGREQQNYLIRVKYGKLTDNLTNGIKISVPEATGAIAFYKKSHLIIKVKPRNGYLTFMMGKILINENGTAGRFDTLWTFYVKNTTGFSRGQDIYYDAQTDCLFIPQCNDHNNVNKIMVVNLSGESETYKGNKLYTPQDIITVDKRKDYSKYEIESLVIAPKRHIVMVANIVPKGTITADDAVERISNLKF</sequence>
<dbReference type="RefSeq" id="WP_248835437.1">
    <property type="nucleotide sequence ID" value="NZ_JAJEQE010000025.1"/>
</dbReference>
<dbReference type="EMBL" id="JAJEQE010000025">
    <property type="protein sequence ID" value="MCC2149294.1"/>
    <property type="molecule type" value="Genomic_DNA"/>
</dbReference>
<evidence type="ECO:0000313" key="1">
    <source>
        <dbReference type="EMBL" id="MCC2149294.1"/>
    </source>
</evidence>
<reference evidence="1 2" key="1">
    <citation type="submission" date="2021-10" db="EMBL/GenBank/DDBJ databases">
        <title>Anaerobic single-cell dispensing facilitates the cultivation of human gut bacteria.</title>
        <authorList>
            <person name="Afrizal A."/>
        </authorList>
    </citation>
    <scope>NUCLEOTIDE SEQUENCE [LARGE SCALE GENOMIC DNA]</scope>
    <source>
        <strain evidence="1 2">CLA-AA-H246</strain>
    </source>
</reference>
<protein>
    <submittedName>
        <fullName evidence="1">Uncharacterized protein</fullName>
    </submittedName>
</protein>
<proteinExistence type="predicted"/>
<name>A0ABS8EWZ6_9FIRM</name>
<accession>A0ABS8EWZ6</accession>
<organism evidence="1 2">
    <name type="scientific">Hominisplanchenecus faecis</name>
    <dbReference type="NCBI Taxonomy" id="2885351"/>
    <lineage>
        <taxon>Bacteria</taxon>
        <taxon>Bacillati</taxon>
        <taxon>Bacillota</taxon>
        <taxon>Clostridia</taxon>
        <taxon>Lachnospirales</taxon>
        <taxon>Lachnospiraceae</taxon>
        <taxon>Hominisplanchenecus</taxon>
    </lineage>
</organism>
<evidence type="ECO:0000313" key="2">
    <source>
        <dbReference type="Proteomes" id="UP001299235"/>
    </source>
</evidence>
<comment type="caution">
    <text evidence="1">The sequence shown here is derived from an EMBL/GenBank/DDBJ whole genome shotgun (WGS) entry which is preliminary data.</text>
</comment>
<keyword evidence="2" id="KW-1185">Reference proteome</keyword>
<dbReference type="Proteomes" id="UP001299235">
    <property type="component" value="Unassembled WGS sequence"/>
</dbReference>